<reference evidence="1" key="1">
    <citation type="submission" date="2014-09" db="EMBL/GenBank/DDBJ databases">
        <authorList>
            <person name="Magalhaes I.L.F."/>
            <person name="Oliveira U."/>
            <person name="Santos F.R."/>
            <person name="Vidigal T.H.D.A."/>
            <person name="Brescovit A.D."/>
            <person name="Santos A.J."/>
        </authorList>
    </citation>
    <scope>NUCLEOTIDE SEQUENCE</scope>
    <source>
        <tissue evidence="1">Shoot tissue taken approximately 20 cm above the soil surface</tissue>
    </source>
</reference>
<dbReference type="AlphaFoldDB" id="A0A0A9GQY5"/>
<sequence>MSVQAMQLSSSKDSFHNGIIYIYVNNEQFKTGSQILEAQQGQQHSSR</sequence>
<protein>
    <submittedName>
        <fullName evidence="1">Uncharacterized protein</fullName>
    </submittedName>
</protein>
<accession>A0A0A9GQY5</accession>
<reference evidence="1" key="2">
    <citation type="journal article" date="2015" name="Data Brief">
        <title>Shoot transcriptome of the giant reed, Arundo donax.</title>
        <authorList>
            <person name="Barrero R.A."/>
            <person name="Guerrero F.D."/>
            <person name="Moolhuijzen P."/>
            <person name="Goolsby J.A."/>
            <person name="Tidwell J."/>
            <person name="Bellgard S.E."/>
            <person name="Bellgard M.I."/>
        </authorList>
    </citation>
    <scope>NUCLEOTIDE SEQUENCE</scope>
    <source>
        <tissue evidence="1">Shoot tissue taken approximately 20 cm above the soil surface</tissue>
    </source>
</reference>
<evidence type="ECO:0000313" key="1">
    <source>
        <dbReference type="EMBL" id="JAE25829.1"/>
    </source>
</evidence>
<dbReference type="EMBL" id="GBRH01172067">
    <property type="protein sequence ID" value="JAE25829.1"/>
    <property type="molecule type" value="Transcribed_RNA"/>
</dbReference>
<name>A0A0A9GQY5_ARUDO</name>
<proteinExistence type="predicted"/>
<organism evidence="1">
    <name type="scientific">Arundo donax</name>
    <name type="common">Giant reed</name>
    <name type="synonym">Donax arundinaceus</name>
    <dbReference type="NCBI Taxonomy" id="35708"/>
    <lineage>
        <taxon>Eukaryota</taxon>
        <taxon>Viridiplantae</taxon>
        <taxon>Streptophyta</taxon>
        <taxon>Embryophyta</taxon>
        <taxon>Tracheophyta</taxon>
        <taxon>Spermatophyta</taxon>
        <taxon>Magnoliopsida</taxon>
        <taxon>Liliopsida</taxon>
        <taxon>Poales</taxon>
        <taxon>Poaceae</taxon>
        <taxon>PACMAD clade</taxon>
        <taxon>Arundinoideae</taxon>
        <taxon>Arundineae</taxon>
        <taxon>Arundo</taxon>
    </lineage>
</organism>